<evidence type="ECO:0000313" key="5">
    <source>
        <dbReference type="EMBL" id="GAA2430617.1"/>
    </source>
</evidence>
<dbReference type="InterPro" id="IPR032823">
    <property type="entry name" value="BCA_ABC_TP_C"/>
</dbReference>
<evidence type="ECO:0000256" key="2">
    <source>
        <dbReference type="ARBA" id="ARBA00022741"/>
    </source>
</evidence>
<dbReference type="PROSITE" id="PS50893">
    <property type="entry name" value="ABC_TRANSPORTER_2"/>
    <property type="match status" value="1"/>
</dbReference>
<reference evidence="6" key="1">
    <citation type="journal article" date="2019" name="Int. J. Syst. Evol. Microbiol.">
        <title>The Global Catalogue of Microorganisms (GCM) 10K type strain sequencing project: providing services to taxonomists for standard genome sequencing and annotation.</title>
        <authorList>
            <consortium name="The Broad Institute Genomics Platform"/>
            <consortium name="The Broad Institute Genome Sequencing Center for Infectious Disease"/>
            <person name="Wu L."/>
            <person name="Ma J."/>
        </authorList>
    </citation>
    <scope>NUCLEOTIDE SEQUENCE [LARGE SCALE GENOMIC DNA]</scope>
    <source>
        <strain evidence="6">JCM 3325</strain>
    </source>
</reference>
<name>A0ABP5WRX4_9ACTN</name>
<dbReference type="GO" id="GO:0005524">
    <property type="term" value="F:ATP binding"/>
    <property type="evidence" value="ECO:0007669"/>
    <property type="project" value="UniProtKB-KW"/>
</dbReference>
<evidence type="ECO:0000256" key="3">
    <source>
        <dbReference type="ARBA" id="ARBA00022840"/>
    </source>
</evidence>
<gene>
    <name evidence="5" type="ORF">GCM10010191_50260</name>
</gene>
<keyword evidence="2" id="KW-0547">Nucleotide-binding</keyword>
<evidence type="ECO:0000256" key="1">
    <source>
        <dbReference type="ARBA" id="ARBA00022448"/>
    </source>
</evidence>
<accession>A0ABP5WRX4</accession>
<proteinExistence type="predicted"/>
<dbReference type="PANTHER" id="PTHR45772:SF1">
    <property type="entry name" value="ABC TRANSPORTER ATP-BINDING PROTEIN"/>
    <property type="match status" value="1"/>
</dbReference>
<dbReference type="SUPFAM" id="SSF52540">
    <property type="entry name" value="P-loop containing nucleoside triphosphate hydrolases"/>
    <property type="match status" value="1"/>
</dbReference>
<dbReference type="Pfam" id="PF00005">
    <property type="entry name" value="ABC_tran"/>
    <property type="match status" value="1"/>
</dbReference>
<dbReference type="InterPro" id="IPR027417">
    <property type="entry name" value="P-loop_NTPase"/>
</dbReference>
<keyword evidence="3 5" id="KW-0067">ATP-binding</keyword>
<sequence length="265" mass="28468">MSAPRLEVDAVSVAFSGLRALDEVSFTVEPGTVHAVIGPNGAGKSSLLNALCGIYPVTGGRILLDEHEVTRLRPDRVAALGAGRTFQNIVVSPRESVLDNLMVGRHRLTRAGLVATALRLDRREARRHEARVREIAAFVGLTALLDSTAGRLPYGDLKRLEFARALCLEPRLLILDEPVAGLNGAESRELGRLVVAAREALDLTVVFVEHDMGVVMSIADRVTVLDFGRVVAEGTPAEVRRDPTVVSAYLGAPDEAGQGEERTPQ</sequence>
<dbReference type="InterPro" id="IPR003439">
    <property type="entry name" value="ABC_transporter-like_ATP-bd"/>
</dbReference>
<dbReference type="RefSeq" id="WP_344592069.1">
    <property type="nucleotide sequence ID" value="NZ_BAAARW010000020.1"/>
</dbReference>
<organism evidence="5 6">
    <name type="scientific">Actinomadura vinacea</name>
    <dbReference type="NCBI Taxonomy" id="115336"/>
    <lineage>
        <taxon>Bacteria</taxon>
        <taxon>Bacillati</taxon>
        <taxon>Actinomycetota</taxon>
        <taxon>Actinomycetes</taxon>
        <taxon>Streptosporangiales</taxon>
        <taxon>Thermomonosporaceae</taxon>
        <taxon>Actinomadura</taxon>
    </lineage>
</organism>
<dbReference type="Gene3D" id="3.40.50.300">
    <property type="entry name" value="P-loop containing nucleotide triphosphate hydrolases"/>
    <property type="match status" value="1"/>
</dbReference>
<dbReference type="EMBL" id="BAAARW010000020">
    <property type="protein sequence ID" value="GAA2430617.1"/>
    <property type="molecule type" value="Genomic_DNA"/>
</dbReference>
<dbReference type="SMART" id="SM00382">
    <property type="entry name" value="AAA"/>
    <property type="match status" value="1"/>
</dbReference>
<evidence type="ECO:0000259" key="4">
    <source>
        <dbReference type="PROSITE" id="PS50893"/>
    </source>
</evidence>
<protein>
    <submittedName>
        <fullName evidence="5">ABC transporter ATP-binding protein</fullName>
    </submittedName>
</protein>
<dbReference type="PANTHER" id="PTHR45772">
    <property type="entry name" value="CONSERVED COMPONENT OF ABC TRANSPORTER FOR NATURAL AMINO ACIDS-RELATED"/>
    <property type="match status" value="1"/>
</dbReference>
<dbReference type="Pfam" id="PF12399">
    <property type="entry name" value="BCA_ABC_TP_C"/>
    <property type="match status" value="1"/>
</dbReference>
<keyword evidence="6" id="KW-1185">Reference proteome</keyword>
<feature type="domain" description="ABC transporter" evidence="4">
    <location>
        <begin position="6"/>
        <end position="252"/>
    </location>
</feature>
<dbReference type="CDD" id="cd03219">
    <property type="entry name" value="ABC_Mj1267_LivG_branched"/>
    <property type="match status" value="1"/>
</dbReference>
<comment type="caution">
    <text evidence="5">The sequence shown here is derived from an EMBL/GenBank/DDBJ whole genome shotgun (WGS) entry which is preliminary data.</text>
</comment>
<evidence type="ECO:0000313" key="6">
    <source>
        <dbReference type="Proteomes" id="UP001501231"/>
    </source>
</evidence>
<keyword evidence="1" id="KW-0813">Transport</keyword>
<dbReference type="InterPro" id="IPR051120">
    <property type="entry name" value="ABC_AA/LPS_Transport"/>
</dbReference>
<dbReference type="Proteomes" id="UP001501231">
    <property type="component" value="Unassembled WGS sequence"/>
</dbReference>
<dbReference type="InterPro" id="IPR003593">
    <property type="entry name" value="AAA+_ATPase"/>
</dbReference>